<sequence>MEIFAEQFIPSDRSHKSSQVMKKISIVLFIISLFIIFLSLMIAISVMLLSIVLFLTSMCMYIDYEYEFFDGTLTVTKIFNMSKRKIALKVDKNSMKNLYAVEGKSDNNSKIKKFYTTNIEGLKKYNFELNNGKIFQLALNTEIEKLVNIFLKNNM</sequence>
<protein>
    <recommendedName>
        <fullName evidence="6">DUF5673 domain-containing protein</fullName>
    </recommendedName>
</protein>
<gene>
    <name evidence="2" type="ORF">FC774_08540</name>
    <name evidence="3" type="ORF">FDB51_09245</name>
</gene>
<keyword evidence="1" id="KW-0472">Membrane</keyword>
<dbReference type="Proteomes" id="UP000476820">
    <property type="component" value="Unassembled WGS sequence"/>
</dbReference>
<evidence type="ECO:0000313" key="2">
    <source>
        <dbReference type="EMBL" id="NFF87913.1"/>
    </source>
</evidence>
<keyword evidence="1" id="KW-0812">Transmembrane</keyword>
<keyword evidence="1" id="KW-1133">Transmembrane helix</keyword>
<dbReference type="EMBL" id="SWVK01000011">
    <property type="protein sequence ID" value="NFN35313.1"/>
    <property type="molecule type" value="Genomic_DNA"/>
</dbReference>
<evidence type="ECO:0000313" key="4">
    <source>
        <dbReference type="Proteomes" id="UP000473681"/>
    </source>
</evidence>
<proteinExistence type="predicted"/>
<reference evidence="4 5" key="1">
    <citation type="submission" date="2019-04" db="EMBL/GenBank/DDBJ databases">
        <title>Genome sequencing of Clostridium botulinum Groups I-IV and Clostridium butyricum.</title>
        <authorList>
            <person name="Brunt J."/>
            <person name="Van Vliet A.H.M."/>
            <person name="Stringer S.C."/>
            <person name="Carter A.T."/>
            <person name="Peck M.W."/>
        </authorList>
    </citation>
    <scope>NUCLEOTIDE SEQUENCE [LARGE SCALE GENOMIC DNA]</scope>
    <source>
        <strain evidence="2 5">1605</strain>
        <strain evidence="3 4">CB-K-33E</strain>
    </source>
</reference>
<evidence type="ECO:0008006" key="6">
    <source>
        <dbReference type="Google" id="ProtNLM"/>
    </source>
</evidence>
<accession>A0A6B4HXF3</accession>
<evidence type="ECO:0000313" key="5">
    <source>
        <dbReference type="Proteomes" id="UP000476820"/>
    </source>
</evidence>
<comment type="caution">
    <text evidence="3">The sequence shown here is derived from an EMBL/GenBank/DDBJ whole genome shotgun (WGS) entry which is preliminary data.</text>
</comment>
<organism evidence="3 4">
    <name type="scientific">Clostridium botulinum</name>
    <dbReference type="NCBI Taxonomy" id="1491"/>
    <lineage>
        <taxon>Bacteria</taxon>
        <taxon>Bacillati</taxon>
        <taxon>Bacillota</taxon>
        <taxon>Clostridia</taxon>
        <taxon>Eubacteriales</taxon>
        <taxon>Clostridiaceae</taxon>
        <taxon>Clostridium</taxon>
    </lineage>
</organism>
<dbReference type="RefSeq" id="WP_017825803.1">
    <property type="nucleotide sequence ID" value="NZ_JACBBZ010000011.1"/>
</dbReference>
<evidence type="ECO:0000313" key="3">
    <source>
        <dbReference type="EMBL" id="NFN35313.1"/>
    </source>
</evidence>
<feature type="transmembrane region" description="Helical" evidence="1">
    <location>
        <begin position="26"/>
        <end position="55"/>
    </location>
</feature>
<dbReference type="AlphaFoldDB" id="A0A6B4HXF3"/>
<name>A0A6B4HXF3_CLOBO</name>
<dbReference type="Proteomes" id="UP000473681">
    <property type="component" value="Unassembled WGS sequence"/>
</dbReference>
<evidence type="ECO:0000256" key="1">
    <source>
        <dbReference type="SAM" id="Phobius"/>
    </source>
</evidence>
<dbReference type="EMBL" id="SWOV01000018">
    <property type="protein sequence ID" value="NFF87913.1"/>
    <property type="molecule type" value="Genomic_DNA"/>
</dbReference>